<dbReference type="Proteomes" id="UP000646579">
    <property type="component" value="Unassembled WGS sequence"/>
</dbReference>
<dbReference type="AlphaFoldDB" id="A0A918RY05"/>
<organism evidence="1 2">
    <name type="scientific">Devosia pacifica</name>
    <dbReference type="NCBI Taxonomy" id="1335967"/>
    <lineage>
        <taxon>Bacteria</taxon>
        <taxon>Pseudomonadati</taxon>
        <taxon>Pseudomonadota</taxon>
        <taxon>Alphaproteobacteria</taxon>
        <taxon>Hyphomicrobiales</taxon>
        <taxon>Devosiaceae</taxon>
        <taxon>Devosia</taxon>
    </lineage>
</organism>
<protein>
    <submittedName>
        <fullName evidence="1">Uncharacterized protein</fullName>
    </submittedName>
</protein>
<reference evidence="1" key="1">
    <citation type="journal article" date="2014" name="Int. J. Syst. Evol. Microbiol.">
        <title>Complete genome sequence of Corynebacterium casei LMG S-19264T (=DSM 44701T), isolated from a smear-ripened cheese.</title>
        <authorList>
            <consortium name="US DOE Joint Genome Institute (JGI-PGF)"/>
            <person name="Walter F."/>
            <person name="Albersmeier A."/>
            <person name="Kalinowski J."/>
            <person name="Ruckert C."/>
        </authorList>
    </citation>
    <scope>NUCLEOTIDE SEQUENCE</scope>
    <source>
        <strain evidence="1">KCTC 32437</strain>
    </source>
</reference>
<proteinExistence type="predicted"/>
<gene>
    <name evidence="1" type="ORF">GCM10007989_09940</name>
</gene>
<dbReference type="EMBL" id="BMZE01000001">
    <property type="protein sequence ID" value="GHA16801.1"/>
    <property type="molecule type" value="Genomic_DNA"/>
</dbReference>
<evidence type="ECO:0000313" key="1">
    <source>
        <dbReference type="EMBL" id="GHA16801.1"/>
    </source>
</evidence>
<sequence>MLAAVVVTASQIDSIIAGIAELSGAGGLGHAGRSKVPAIGRIHDRVISEPDEVGSD</sequence>
<name>A0A918RY05_9HYPH</name>
<keyword evidence="2" id="KW-1185">Reference proteome</keyword>
<accession>A0A918RY05</accession>
<evidence type="ECO:0000313" key="2">
    <source>
        <dbReference type="Proteomes" id="UP000646579"/>
    </source>
</evidence>
<comment type="caution">
    <text evidence="1">The sequence shown here is derived from an EMBL/GenBank/DDBJ whole genome shotgun (WGS) entry which is preliminary data.</text>
</comment>
<reference evidence="1" key="2">
    <citation type="submission" date="2020-09" db="EMBL/GenBank/DDBJ databases">
        <authorList>
            <person name="Sun Q."/>
            <person name="Kim S."/>
        </authorList>
    </citation>
    <scope>NUCLEOTIDE SEQUENCE</scope>
    <source>
        <strain evidence="1">KCTC 32437</strain>
    </source>
</reference>